<dbReference type="InterPro" id="IPR000873">
    <property type="entry name" value="AMP-dep_synth/lig_dom"/>
</dbReference>
<dbReference type="PROSITE" id="PS00455">
    <property type="entry name" value="AMP_BINDING"/>
    <property type="match status" value="1"/>
</dbReference>
<dbReference type="Pfam" id="PF13193">
    <property type="entry name" value="AMP-binding_C"/>
    <property type="match status" value="1"/>
</dbReference>
<reference evidence="3" key="1">
    <citation type="submission" date="2023-03" db="EMBL/GenBank/DDBJ databases">
        <title>Massive genome expansion in bonnet fungi (Mycena s.s.) driven by repeated elements and novel gene families across ecological guilds.</title>
        <authorList>
            <consortium name="Lawrence Berkeley National Laboratory"/>
            <person name="Harder C.B."/>
            <person name="Miyauchi S."/>
            <person name="Viragh M."/>
            <person name="Kuo A."/>
            <person name="Thoen E."/>
            <person name="Andreopoulos B."/>
            <person name="Lu D."/>
            <person name="Skrede I."/>
            <person name="Drula E."/>
            <person name="Henrissat B."/>
            <person name="Morin E."/>
            <person name="Kohler A."/>
            <person name="Barry K."/>
            <person name="LaButti K."/>
            <person name="Morin E."/>
            <person name="Salamov A."/>
            <person name="Lipzen A."/>
            <person name="Mereny Z."/>
            <person name="Hegedus B."/>
            <person name="Baldrian P."/>
            <person name="Stursova M."/>
            <person name="Weitz H."/>
            <person name="Taylor A."/>
            <person name="Grigoriev I.V."/>
            <person name="Nagy L.G."/>
            <person name="Martin F."/>
            <person name="Kauserud H."/>
        </authorList>
    </citation>
    <scope>NUCLEOTIDE SEQUENCE</scope>
    <source>
        <strain evidence="3">CBHHK002</strain>
    </source>
</reference>
<evidence type="ECO:0000313" key="3">
    <source>
        <dbReference type="EMBL" id="KAJ7366350.1"/>
    </source>
</evidence>
<accession>A0AAD7F565</accession>
<protein>
    <submittedName>
        <fullName evidence="3">Acetyl-CoA synthetase-like protein</fullName>
    </submittedName>
</protein>
<dbReference type="InterPro" id="IPR045851">
    <property type="entry name" value="AMP-bd_C_sf"/>
</dbReference>
<dbReference type="InterPro" id="IPR025110">
    <property type="entry name" value="AMP-bd_C"/>
</dbReference>
<dbReference type="Gene3D" id="2.30.38.10">
    <property type="entry name" value="Luciferase, Domain 3"/>
    <property type="match status" value="1"/>
</dbReference>
<dbReference type="InterPro" id="IPR020845">
    <property type="entry name" value="AMP-binding_CS"/>
</dbReference>
<name>A0AAD7F565_9AGAR</name>
<feature type="non-terminal residue" evidence="3">
    <location>
        <position position="1"/>
    </location>
</feature>
<feature type="domain" description="AMP-binding enzyme C-terminal" evidence="2">
    <location>
        <begin position="454"/>
        <end position="541"/>
    </location>
</feature>
<keyword evidence="4" id="KW-1185">Reference proteome</keyword>
<feature type="domain" description="AMP-dependent synthetase/ligase" evidence="1">
    <location>
        <begin position="22"/>
        <end position="404"/>
    </location>
</feature>
<gene>
    <name evidence="3" type="ORF">DFH08DRAFT_679745</name>
</gene>
<evidence type="ECO:0000259" key="1">
    <source>
        <dbReference type="Pfam" id="PF00501"/>
    </source>
</evidence>
<sequence>DDLTLPWFLFDYQHPIRLPREPETPWTVDSVSGKTYLQEELYERTWCLANALSFRNHVGKAAPVRNFSLYLISTDFPIAIWAAHRLGASAFTLNPMLNAEELDPFLIDMKPALLFVHSAALEVVRAAATLIRLPHDRIVLLDSAPEKSEPHSLQELVDIGLANKETHRFEEFRLKPGEGKTKVALYFPSSGTTGVPKMAAIPHPSIIANILQNAAHDAGTDELTIPIMERRFRPGDVSLAVLPFFHIFGLLINLHYHIFSGMAVVVMPKFDFIEYLSTIKQYKTNHLSLVLPIMVLFCKHPAVKAEDLTSLRTGYVGGTPVNINLVQTMAALIPQAVVEQSYGMSEVAGILAMPPLNRRMSTGSGGRLLPGNTARIVKMDGGLAGPGQTGELYIKGPSLAIHYLNKQGISAATFIDGWVRSGDECYFDENGEIYVMDRIKDLIKARGFQVAPAELEARLAASSDVADCCVVPVPHEFSGEIPKAYVVLSQAAMERVFRDSKEGDKIKLALIQDIAENKSKFKALAGGLEFIEPIPRNAAGKLFRRVLRAKALEDDARLAAVAENGTR</sequence>
<dbReference type="Gene3D" id="3.40.50.980">
    <property type="match status" value="2"/>
</dbReference>
<evidence type="ECO:0000313" key="4">
    <source>
        <dbReference type="Proteomes" id="UP001218218"/>
    </source>
</evidence>
<dbReference type="EMBL" id="JARIHO010000002">
    <property type="protein sequence ID" value="KAJ7366350.1"/>
    <property type="molecule type" value="Genomic_DNA"/>
</dbReference>
<evidence type="ECO:0000259" key="2">
    <source>
        <dbReference type="Pfam" id="PF13193"/>
    </source>
</evidence>
<dbReference type="SUPFAM" id="SSF56801">
    <property type="entry name" value="Acetyl-CoA synthetase-like"/>
    <property type="match status" value="1"/>
</dbReference>
<dbReference type="PANTHER" id="PTHR24096:SF422">
    <property type="entry name" value="BCDNA.GH02901"/>
    <property type="match status" value="1"/>
</dbReference>
<proteinExistence type="predicted"/>
<comment type="caution">
    <text evidence="3">The sequence shown here is derived from an EMBL/GenBank/DDBJ whole genome shotgun (WGS) entry which is preliminary data.</text>
</comment>
<dbReference type="Gene3D" id="3.30.300.30">
    <property type="match status" value="1"/>
</dbReference>
<dbReference type="GO" id="GO:0016405">
    <property type="term" value="F:CoA-ligase activity"/>
    <property type="evidence" value="ECO:0007669"/>
    <property type="project" value="TreeGrafter"/>
</dbReference>
<dbReference type="Proteomes" id="UP001218218">
    <property type="component" value="Unassembled WGS sequence"/>
</dbReference>
<dbReference type="Pfam" id="PF00501">
    <property type="entry name" value="AMP-binding"/>
    <property type="match status" value="1"/>
</dbReference>
<organism evidence="3 4">
    <name type="scientific">Mycena albidolilacea</name>
    <dbReference type="NCBI Taxonomy" id="1033008"/>
    <lineage>
        <taxon>Eukaryota</taxon>
        <taxon>Fungi</taxon>
        <taxon>Dikarya</taxon>
        <taxon>Basidiomycota</taxon>
        <taxon>Agaricomycotina</taxon>
        <taxon>Agaricomycetes</taxon>
        <taxon>Agaricomycetidae</taxon>
        <taxon>Agaricales</taxon>
        <taxon>Marasmiineae</taxon>
        <taxon>Mycenaceae</taxon>
        <taxon>Mycena</taxon>
    </lineage>
</organism>
<dbReference type="AlphaFoldDB" id="A0AAD7F565"/>
<dbReference type="PANTHER" id="PTHR24096">
    <property type="entry name" value="LONG-CHAIN-FATTY-ACID--COA LIGASE"/>
    <property type="match status" value="1"/>
</dbReference>